<evidence type="ECO:0000313" key="3">
    <source>
        <dbReference type="Proteomes" id="UP000198942"/>
    </source>
</evidence>
<dbReference type="GO" id="GO:0016301">
    <property type="term" value="F:kinase activity"/>
    <property type="evidence" value="ECO:0007669"/>
    <property type="project" value="UniProtKB-KW"/>
</dbReference>
<dbReference type="InterPro" id="IPR000595">
    <property type="entry name" value="cNMP-bd_dom"/>
</dbReference>
<dbReference type="SUPFAM" id="SSF51206">
    <property type="entry name" value="cAMP-binding domain-like"/>
    <property type="match status" value="1"/>
</dbReference>
<dbReference type="Proteomes" id="UP000198942">
    <property type="component" value="Unassembled WGS sequence"/>
</dbReference>
<keyword evidence="3" id="KW-1185">Reference proteome</keyword>
<protein>
    <submittedName>
        <fullName evidence="2">cAMP-binding domain of CRP or a regulatory subunit of cAMP-dependent protein kinases</fullName>
    </submittedName>
</protein>
<evidence type="ECO:0000313" key="2">
    <source>
        <dbReference type="EMBL" id="SEO57611.1"/>
    </source>
</evidence>
<gene>
    <name evidence="2" type="ORF">SAMN05192574_109146</name>
</gene>
<reference evidence="3" key="1">
    <citation type="submission" date="2016-10" db="EMBL/GenBank/DDBJ databases">
        <authorList>
            <person name="Varghese N."/>
            <person name="Submissions S."/>
        </authorList>
    </citation>
    <scope>NUCLEOTIDE SEQUENCE [LARGE SCALE GENOMIC DNA]</scope>
    <source>
        <strain evidence="3">Gh-48</strain>
    </source>
</reference>
<keyword evidence="2" id="KW-0418">Kinase</keyword>
<dbReference type="CDD" id="cd00038">
    <property type="entry name" value="CAP_ED"/>
    <property type="match status" value="1"/>
</dbReference>
<dbReference type="InterPro" id="IPR018490">
    <property type="entry name" value="cNMP-bd_dom_sf"/>
</dbReference>
<proteinExistence type="predicted"/>
<dbReference type="EMBL" id="FOCL01000009">
    <property type="protein sequence ID" value="SEO57611.1"/>
    <property type="molecule type" value="Genomic_DNA"/>
</dbReference>
<feature type="domain" description="Cyclic nucleotide-binding" evidence="1">
    <location>
        <begin position="16"/>
        <end position="103"/>
    </location>
</feature>
<evidence type="ECO:0000259" key="1">
    <source>
        <dbReference type="Pfam" id="PF00027"/>
    </source>
</evidence>
<dbReference type="AlphaFoldDB" id="A0A1H8QUH9"/>
<dbReference type="InterPro" id="IPR014710">
    <property type="entry name" value="RmlC-like_jellyroll"/>
</dbReference>
<organism evidence="2 3">
    <name type="scientific">Mucilaginibacter gossypiicola</name>
    <dbReference type="NCBI Taxonomy" id="551995"/>
    <lineage>
        <taxon>Bacteria</taxon>
        <taxon>Pseudomonadati</taxon>
        <taxon>Bacteroidota</taxon>
        <taxon>Sphingobacteriia</taxon>
        <taxon>Sphingobacteriales</taxon>
        <taxon>Sphingobacteriaceae</taxon>
        <taxon>Mucilaginibacter</taxon>
    </lineage>
</organism>
<dbReference type="Pfam" id="PF00027">
    <property type="entry name" value="cNMP_binding"/>
    <property type="match status" value="1"/>
</dbReference>
<dbReference type="Gene3D" id="2.60.120.10">
    <property type="entry name" value="Jelly Rolls"/>
    <property type="match status" value="1"/>
</dbReference>
<name>A0A1H8QUH9_9SPHI</name>
<accession>A0A1H8QUH9</accession>
<dbReference type="STRING" id="551995.SAMN05192574_109146"/>
<dbReference type="RefSeq" id="WP_208864797.1">
    <property type="nucleotide sequence ID" value="NZ_FOCL01000009.1"/>
</dbReference>
<keyword evidence="2" id="KW-0808">Transferase</keyword>
<sequence>MSDAAITELSRHFTMRRLPKNHLLAEAGVRNNYVYFIEKGCARTYFFLDGNEVTNWFSRQGDITFSSNALYHGAPATEYVQLLEDATVYLMPIDALNRLYETNIEVVNWSRIIHQEVLLKMQTLRLDRLSLSAKERYDKFNAENPDLINRVNLGYVASYLGMTQQHLSSLRAEIRI</sequence>